<dbReference type="EMBL" id="LN871599">
    <property type="protein sequence ID" value="SIO73514.1"/>
    <property type="molecule type" value="Genomic_DNA"/>
</dbReference>
<proteinExistence type="predicted"/>
<evidence type="ECO:0000313" key="1">
    <source>
        <dbReference type="EMBL" id="SIO73514.1"/>
    </source>
</evidence>
<dbReference type="AlphaFoldDB" id="A0A1N6LXB8"/>
<sequence length="96" mass="11146">MAGMINFTSANVIIVWVRYSVTGIIRCANGDNCLIRTIYLIQPDEHLCRIAFLNIYSSNAHRHRHSRMCPNCIIMSVYYLLAKLFNRYTFTCSSYT</sequence>
<evidence type="ECO:0000313" key="2">
    <source>
        <dbReference type="Proteomes" id="UP000002899"/>
    </source>
</evidence>
<protein>
    <submittedName>
        <fullName evidence="1">Uncharacterized protein</fullName>
    </submittedName>
</protein>
<name>A0A1N6LXB8_BABMR</name>
<keyword evidence="2" id="KW-1185">Reference proteome</keyword>
<reference evidence="1 2" key="1">
    <citation type="journal article" date="2012" name="Nucleic Acids Res.">
        <title>Sequencing of the smallest Apicomplexan genome from the human pathogen Babesia microti.</title>
        <authorList>
            <person name="Cornillot E."/>
            <person name="Hadj-Kaddour K."/>
            <person name="Dassouli A."/>
            <person name="Noel B."/>
            <person name="Ranwez V."/>
            <person name="Vacherie B."/>
            <person name="Augagneur Y."/>
            <person name="Bres V."/>
            <person name="Duclos A."/>
            <person name="Randazzo S."/>
            <person name="Carcy B."/>
            <person name="Debierre-Grockiego F."/>
            <person name="Delbecq S."/>
            <person name="Moubri-Menage K."/>
            <person name="Shams-Eldin H."/>
            <person name="Usmani-Brown S."/>
            <person name="Bringaud F."/>
            <person name="Wincker P."/>
            <person name="Vivares C.P."/>
            <person name="Schwarz R.T."/>
            <person name="Schetters T.P."/>
            <person name="Krause P.J."/>
            <person name="Gorenflot A."/>
            <person name="Berry V."/>
            <person name="Barbe V."/>
            <person name="Ben Mamoun C."/>
        </authorList>
    </citation>
    <scope>NUCLEOTIDE SEQUENCE [LARGE SCALE GENOMIC DNA]</scope>
    <source>
        <strain evidence="1 2">RI</strain>
    </source>
</reference>
<dbReference type="Proteomes" id="UP000002899">
    <property type="component" value="Chromosome IV"/>
</dbReference>
<gene>
    <name evidence="1" type="ORF">BmR1_04g05131</name>
</gene>
<reference evidence="1 2" key="2">
    <citation type="journal article" date="2013" name="PLoS ONE">
        <title>Whole genome mapping and re-organization of the nuclear and mitochondrial genomes of Babesia microti isolates.</title>
        <authorList>
            <person name="Cornillot E."/>
            <person name="Dassouli A."/>
            <person name="Garg A."/>
            <person name="Pachikara N."/>
            <person name="Randazzo S."/>
            <person name="Depoix D."/>
            <person name="Carcy B."/>
            <person name="Delbecq S."/>
            <person name="Frutos R."/>
            <person name="Silva J.C."/>
            <person name="Sutton R."/>
            <person name="Krause P.J."/>
            <person name="Mamoun C.B."/>
        </authorList>
    </citation>
    <scope>NUCLEOTIDE SEQUENCE [LARGE SCALE GENOMIC DNA]</scope>
    <source>
        <strain evidence="1 2">RI</strain>
    </source>
</reference>
<dbReference type="RefSeq" id="XP_021337608.1">
    <property type="nucleotide sequence ID" value="XM_021482348.1"/>
</dbReference>
<dbReference type="KEGG" id="bmic:BmR1_04g05131"/>
<accession>A0A1N6LXB8</accession>
<dbReference type="VEuPathDB" id="PiroplasmaDB:BmR1_04g05131"/>
<reference evidence="1 2" key="3">
    <citation type="journal article" date="2016" name="Sci. Rep.">
        <title>Genome-wide diversity and gene expression profiling of Babesia microti isolates identify polymorphic genes that mediate host-pathogen interactions.</title>
        <authorList>
            <person name="Silva J.C."/>
            <person name="Cornillot E."/>
            <person name="McCracken C."/>
            <person name="Usmani-Brown S."/>
            <person name="Dwivedi A."/>
            <person name="Ifeonu O.O."/>
            <person name="Crabtree J."/>
            <person name="Gotia H.T."/>
            <person name="Virji A.Z."/>
            <person name="Reynes C."/>
            <person name="Colinge J."/>
            <person name="Kumar V."/>
            <person name="Lawres L."/>
            <person name="Pazzi J.E."/>
            <person name="Pablo J.V."/>
            <person name="Hung C."/>
            <person name="Brancato J."/>
            <person name="Kumari P."/>
            <person name="Orvis J."/>
            <person name="Tretina K."/>
            <person name="Chibucos M."/>
            <person name="Ott S."/>
            <person name="Sadzewicz L."/>
            <person name="Sengamalay N."/>
            <person name="Shetty A.C."/>
            <person name="Su Q."/>
            <person name="Tallon L."/>
            <person name="Fraser C.M."/>
            <person name="Frutos R."/>
            <person name="Molina D.M."/>
            <person name="Krause P.J."/>
            <person name="Ben Mamoun C."/>
        </authorList>
    </citation>
    <scope>NUCLEOTIDE SEQUENCE [LARGE SCALE GENOMIC DNA]</scope>
    <source>
        <strain evidence="1 2">RI</strain>
    </source>
</reference>
<organism evidence="1 2">
    <name type="scientific">Babesia microti (strain RI)</name>
    <dbReference type="NCBI Taxonomy" id="1133968"/>
    <lineage>
        <taxon>Eukaryota</taxon>
        <taxon>Sar</taxon>
        <taxon>Alveolata</taxon>
        <taxon>Apicomplexa</taxon>
        <taxon>Aconoidasida</taxon>
        <taxon>Piroplasmida</taxon>
        <taxon>Babesiidae</taxon>
        <taxon>Babesia</taxon>
    </lineage>
</organism>
<dbReference type="GeneID" id="33043744"/>